<reference evidence="2 3" key="1">
    <citation type="submission" date="2018-05" db="EMBL/GenBank/DDBJ databases">
        <title>Abyssibacter profundi OUC007T gen. nov., sp. nov, a marine bacterium isolated from seawater of the Mariana Trench.</title>
        <authorList>
            <person name="Zhou S."/>
        </authorList>
    </citation>
    <scope>NUCLEOTIDE SEQUENCE [LARGE SCALE GENOMIC DNA]</scope>
    <source>
        <strain evidence="2 3">OUC007</strain>
    </source>
</reference>
<organism evidence="2 3">
    <name type="scientific">Abyssibacter profundi</name>
    <dbReference type="NCBI Taxonomy" id="2182787"/>
    <lineage>
        <taxon>Bacteria</taxon>
        <taxon>Pseudomonadati</taxon>
        <taxon>Pseudomonadota</taxon>
        <taxon>Gammaproteobacteria</taxon>
        <taxon>Chromatiales</taxon>
        <taxon>Oceanococcaceae</taxon>
        <taxon>Abyssibacter</taxon>
    </lineage>
</organism>
<keyword evidence="3" id="KW-1185">Reference proteome</keyword>
<proteinExistence type="predicted"/>
<evidence type="ECO:0000256" key="1">
    <source>
        <dbReference type="SAM" id="Phobius"/>
    </source>
</evidence>
<comment type="caution">
    <text evidence="2">The sequence shown here is derived from an EMBL/GenBank/DDBJ whole genome shotgun (WGS) entry which is preliminary data.</text>
</comment>
<dbReference type="RefSeq" id="WP_109720036.1">
    <property type="nucleotide sequence ID" value="NZ_QEQK01000006.1"/>
</dbReference>
<gene>
    <name evidence="2" type="ORF">DEH80_08330</name>
</gene>
<dbReference type="Proteomes" id="UP000251800">
    <property type="component" value="Unassembled WGS sequence"/>
</dbReference>
<dbReference type="Pfam" id="PF20398">
    <property type="entry name" value="DUF6691"/>
    <property type="match status" value="1"/>
</dbReference>
<evidence type="ECO:0000313" key="3">
    <source>
        <dbReference type="Proteomes" id="UP000251800"/>
    </source>
</evidence>
<dbReference type="OrthoDB" id="9790409at2"/>
<dbReference type="EMBL" id="QEQK01000006">
    <property type="protein sequence ID" value="PWN56265.1"/>
    <property type="molecule type" value="Genomic_DNA"/>
</dbReference>
<feature type="transmembrane region" description="Helical" evidence="1">
    <location>
        <begin position="80"/>
        <end position="100"/>
    </location>
</feature>
<keyword evidence="1" id="KW-0812">Transmembrane</keyword>
<evidence type="ECO:0000313" key="2">
    <source>
        <dbReference type="EMBL" id="PWN56265.1"/>
    </source>
</evidence>
<accession>A0A363ULG2</accession>
<dbReference type="InterPro" id="IPR046513">
    <property type="entry name" value="DUF6691"/>
</dbReference>
<protein>
    <submittedName>
        <fullName evidence="2">Transporter</fullName>
    </submittedName>
</protein>
<dbReference type="AlphaFoldDB" id="A0A363ULG2"/>
<sequence length="135" mass="14074">MNSLLAALAGALFGAGLLVSEMVDPARVLGFLDVAGNWDPTLMFVMGGALACTVPGFWWAQRQHQPLLAGEFHWPATTDIDTRLIAGAALFGMGWGVAGLCPGPAVVAVTSLRGDVLLFVAAMLIGLAVPLERRS</sequence>
<name>A0A363ULG2_9GAMM</name>
<feature type="transmembrane region" description="Helical" evidence="1">
    <location>
        <begin position="112"/>
        <end position="131"/>
    </location>
</feature>
<feature type="transmembrane region" description="Helical" evidence="1">
    <location>
        <begin position="41"/>
        <end position="60"/>
    </location>
</feature>
<keyword evidence="1" id="KW-1133">Transmembrane helix</keyword>
<keyword evidence="1" id="KW-0472">Membrane</keyword>